<protein>
    <submittedName>
        <fullName evidence="1">Uncharacterized protein</fullName>
    </submittedName>
</protein>
<dbReference type="EMBL" id="LR824008">
    <property type="protein sequence ID" value="CAD0197069.1"/>
    <property type="molecule type" value="Genomic_DNA"/>
</dbReference>
<proteinExistence type="predicted"/>
<accession>A0A9N8KQZ6</accession>
<reference evidence="1" key="1">
    <citation type="submission" date="2021-12" db="EMBL/GenBank/DDBJ databases">
        <authorList>
            <person name="King R."/>
        </authorList>
    </citation>
    <scope>NUCLEOTIDE SEQUENCE</scope>
</reference>
<evidence type="ECO:0000313" key="1">
    <source>
        <dbReference type="EMBL" id="CAD0197069.1"/>
    </source>
</evidence>
<organism evidence="1 2">
    <name type="scientific">Chrysodeixis includens</name>
    <name type="common">Soybean looper</name>
    <name type="synonym">Pseudoplusia includens</name>
    <dbReference type="NCBI Taxonomy" id="689277"/>
    <lineage>
        <taxon>Eukaryota</taxon>
        <taxon>Metazoa</taxon>
        <taxon>Ecdysozoa</taxon>
        <taxon>Arthropoda</taxon>
        <taxon>Hexapoda</taxon>
        <taxon>Insecta</taxon>
        <taxon>Pterygota</taxon>
        <taxon>Neoptera</taxon>
        <taxon>Endopterygota</taxon>
        <taxon>Lepidoptera</taxon>
        <taxon>Glossata</taxon>
        <taxon>Ditrysia</taxon>
        <taxon>Noctuoidea</taxon>
        <taxon>Noctuidae</taxon>
        <taxon>Plusiinae</taxon>
        <taxon>Chrysodeixis</taxon>
    </lineage>
</organism>
<sequence length="177" mass="19095">MCSRFLLREFKSKVAVPHAWPSASAITLRDLPLARHCVIHNNRITWCGSGAACARAGAGAQSARDCRDTPPSSPAARTHAFRHTAHATRRCKQYRLLCYVTCLESPAQCGAPPSPPSRLTGRLMSKTMSRQGHSNNVKVHCYCRSEASAVQSVSSVNVDGARALAPETSPAPDVRTD</sequence>
<name>A0A9N8KQZ6_CHRIL</name>
<dbReference type="AlphaFoldDB" id="A0A9N8KQZ6"/>
<dbReference type="Proteomes" id="UP001154114">
    <property type="component" value="Chromosome 5"/>
</dbReference>
<gene>
    <name evidence="1" type="ORF">CINC_LOCUS11356</name>
</gene>
<keyword evidence="2" id="KW-1185">Reference proteome</keyword>
<evidence type="ECO:0000313" key="2">
    <source>
        <dbReference type="Proteomes" id="UP001154114"/>
    </source>
</evidence>